<evidence type="ECO:0000313" key="1">
    <source>
        <dbReference type="EMBL" id="QDU68970.1"/>
    </source>
</evidence>
<evidence type="ECO:0000313" key="2">
    <source>
        <dbReference type="Proteomes" id="UP000316921"/>
    </source>
</evidence>
<dbReference type="Proteomes" id="UP000316921">
    <property type="component" value="Chromosome"/>
</dbReference>
<dbReference type="AlphaFoldDB" id="A0A518BPR9"/>
<protein>
    <submittedName>
        <fullName evidence="1">Uncharacterized protein</fullName>
    </submittedName>
</protein>
<reference evidence="1 2" key="1">
    <citation type="submission" date="2019-02" db="EMBL/GenBank/DDBJ databases">
        <title>Deep-cultivation of Planctomycetes and their phenomic and genomic characterization uncovers novel biology.</title>
        <authorList>
            <person name="Wiegand S."/>
            <person name="Jogler M."/>
            <person name="Boedeker C."/>
            <person name="Pinto D."/>
            <person name="Vollmers J."/>
            <person name="Rivas-Marin E."/>
            <person name="Kohn T."/>
            <person name="Peeters S.H."/>
            <person name="Heuer A."/>
            <person name="Rast P."/>
            <person name="Oberbeckmann S."/>
            <person name="Bunk B."/>
            <person name="Jeske O."/>
            <person name="Meyerdierks A."/>
            <person name="Storesund J.E."/>
            <person name="Kallscheuer N."/>
            <person name="Luecker S."/>
            <person name="Lage O.M."/>
            <person name="Pohl T."/>
            <person name="Merkel B.J."/>
            <person name="Hornburger P."/>
            <person name="Mueller R.-W."/>
            <person name="Bruemmer F."/>
            <person name="Labrenz M."/>
            <person name="Spormann A.M."/>
            <person name="Op den Camp H."/>
            <person name="Overmann J."/>
            <person name="Amann R."/>
            <person name="Jetten M.S.M."/>
            <person name="Mascher T."/>
            <person name="Medema M.H."/>
            <person name="Devos D.P."/>
            <person name="Kaster A.-K."/>
            <person name="Ovreas L."/>
            <person name="Rohde M."/>
            <person name="Galperin M.Y."/>
            <person name="Jogler C."/>
        </authorList>
    </citation>
    <scope>NUCLEOTIDE SEQUENCE [LARGE SCALE GENOMIC DNA]</scope>
    <source>
        <strain evidence="1 2">Pla133</strain>
    </source>
</reference>
<accession>A0A518BPR9</accession>
<keyword evidence="2" id="KW-1185">Reference proteome</keyword>
<dbReference type="KEGG" id="pbap:Pla133_40850"/>
<name>A0A518BPR9_9BACT</name>
<organism evidence="1 2">
    <name type="scientific">Engelhardtia mirabilis</name>
    <dbReference type="NCBI Taxonomy" id="2528011"/>
    <lineage>
        <taxon>Bacteria</taxon>
        <taxon>Pseudomonadati</taxon>
        <taxon>Planctomycetota</taxon>
        <taxon>Planctomycetia</taxon>
        <taxon>Planctomycetia incertae sedis</taxon>
        <taxon>Engelhardtia</taxon>
    </lineage>
</organism>
<dbReference type="RefSeq" id="WP_145068448.1">
    <property type="nucleotide sequence ID" value="NZ_CP036287.1"/>
</dbReference>
<gene>
    <name evidence="1" type="ORF">Pla133_40850</name>
</gene>
<sequence length="86" mass="9964">MSSDSEAELRQRIERLETDYGYLKLKVDELDAASELEQKIAIARKRLGELKAKGEDSLDDATRMAEMAWGEVEGAFERLRKRFKRD</sequence>
<proteinExistence type="predicted"/>
<dbReference type="EMBL" id="CP036287">
    <property type="protein sequence ID" value="QDU68970.1"/>
    <property type="molecule type" value="Genomic_DNA"/>
</dbReference>